<evidence type="ECO:0000313" key="2">
    <source>
        <dbReference type="Proteomes" id="UP000606974"/>
    </source>
</evidence>
<protein>
    <submittedName>
        <fullName evidence="1">Uncharacterized protein</fullName>
    </submittedName>
</protein>
<keyword evidence="2" id="KW-1185">Reference proteome</keyword>
<dbReference type="AlphaFoldDB" id="A0A8H7E374"/>
<proteinExistence type="predicted"/>
<dbReference type="EMBL" id="JAACFV010000048">
    <property type="protein sequence ID" value="KAF7508869.1"/>
    <property type="molecule type" value="Genomic_DNA"/>
</dbReference>
<organism evidence="1 2">
    <name type="scientific">Endocarpon pusillum</name>
    <dbReference type="NCBI Taxonomy" id="364733"/>
    <lineage>
        <taxon>Eukaryota</taxon>
        <taxon>Fungi</taxon>
        <taxon>Dikarya</taxon>
        <taxon>Ascomycota</taxon>
        <taxon>Pezizomycotina</taxon>
        <taxon>Eurotiomycetes</taxon>
        <taxon>Chaetothyriomycetidae</taxon>
        <taxon>Verrucariales</taxon>
        <taxon>Verrucariaceae</taxon>
        <taxon>Endocarpon</taxon>
    </lineage>
</organism>
<name>A0A8H7E374_9EURO</name>
<reference evidence="1" key="1">
    <citation type="submission" date="2020-02" db="EMBL/GenBank/DDBJ databases">
        <authorList>
            <person name="Palmer J.M."/>
        </authorList>
    </citation>
    <scope>NUCLEOTIDE SEQUENCE</scope>
    <source>
        <strain evidence="1">EPUS1.4</strain>
        <tissue evidence="1">Thallus</tissue>
    </source>
</reference>
<evidence type="ECO:0000313" key="1">
    <source>
        <dbReference type="EMBL" id="KAF7508869.1"/>
    </source>
</evidence>
<gene>
    <name evidence="1" type="ORF">GJ744_008578</name>
</gene>
<comment type="caution">
    <text evidence="1">The sequence shown here is derived from an EMBL/GenBank/DDBJ whole genome shotgun (WGS) entry which is preliminary data.</text>
</comment>
<dbReference type="Proteomes" id="UP000606974">
    <property type="component" value="Unassembled WGS sequence"/>
</dbReference>
<sequence>MVLGTQSLLLCTHTKDFVDTEYRIPDSVPEAFGRHWLAACSPSILAPQSFPSGAGVNVRMGRSSLWDALPETIEMDDLKNRFGRAVTQAVKLHKHRDSNRKHAKINNYCNFVALKDELNFFQASSLPADRCRPKRITRSK</sequence>
<accession>A0A8H7E374</accession>